<keyword evidence="1" id="KW-0812">Transmembrane</keyword>
<dbReference type="Proteomes" id="UP001162001">
    <property type="component" value="Segment"/>
</dbReference>
<keyword evidence="3" id="KW-1185">Reference proteome</keyword>
<feature type="transmembrane region" description="Helical" evidence="1">
    <location>
        <begin position="25"/>
        <end position="46"/>
    </location>
</feature>
<proteinExistence type="predicted"/>
<keyword evidence="1" id="KW-0472">Membrane</keyword>
<evidence type="ECO:0000256" key="1">
    <source>
        <dbReference type="SAM" id="Phobius"/>
    </source>
</evidence>
<name>A0A7D3QVJ7_9VIRU</name>
<gene>
    <name evidence="2" type="ORF">Fadolivirus_1_388</name>
</gene>
<evidence type="ECO:0000313" key="2">
    <source>
        <dbReference type="EMBL" id="QKF93846.1"/>
    </source>
</evidence>
<organism evidence="2 3">
    <name type="scientific">Fadolivirus FV1/VV64</name>
    <dbReference type="NCBI Taxonomy" id="3070911"/>
    <lineage>
        <taxon>Viruses</taxon>
        <taxon>Varidnaviria</taxon>
        <taxon>Bamfordvirae</taxon>
        <taxon>Nucleocytoviricota</taxon>
        <taxon>Megaviricetes</taxon>
        <taxon>Imitervirales</taxon>
        <taxon>Mimiviridae</taxon>
        <taxon>Klosneuvirinae</taxon>
        <taxon>Fadolivirus</taxon>
        <taxon>Fadolivirus algeromassiliense</taxon>
    </lineage>
</organism>
<accession>A0A7D3QVJ7</accession>
<keyword evidence="1" id="KW-1133">Transmembrane helix</keyword>
<dbReference type="EMBL" id="MT418680">
    <property type="protein sequence ID" value="QKF93846.1"/>
    <property type="molecule type" value="Genomic_DNA"/>
</dbReference>
<reference evidence="2 3" key="1">
    <citation type="submission" date="2020-04" db="EMBL/GenBank/DDBJ databases">
        <title>Advantages and limits of metagenomic assembly and binning of a giant virus.</title>
        <authorList>
            <person name="Schulz F."/>
            <person name="Andreani J."/>
            <person name="Francis R."/>
            <person name="Boudjemaa H."/>
            <person name="Bou Khalil J.Y."/>
            <person name="Lee J."/>
            <person name="La Scola B."/>
            <person name="Woyke T."/>
        </authorList>
    </citation>
    <scope>NUCLEOTIDE SEQUENCE [LARGE SCALE GENOMIC DNA]</scope>
    <source>
        <strain evidence="2 3">FV1/VV64</strain>
    </source>
</reference>
<sequence>MSHYEQFNLIEIDELRHQYLLNLELIYYDVTINLYSFGNIYGYIIVNKNHTKKQLFEELLSHFNYNLLSEIKRVQFNAKYDQSNSMINKKYTYNEIVKVLESN</sequence>
<protein>
    <submittedName>
        <fullName evidence="2">Uncharacterized protein</fullName>
    </submittedName>
</protein>
<evidence type="ECO:0000313" key="3">
    <source>
        <dbReference type="Proteomes" id="UP001162001"/>
    </source>
</evidence>